<dbReference type="EMBL" id="SOZI01000028">
    <property type="protein sequence ID" value="TNY22286.1"/>
    <property type="molecule type" value="Genomic_DNA"/>
</dbReference>
<proteinExistence type="predicted"/>
<comment type="caution">
    <text evidence="1">The sequence shown here is derived from an EMBL/GenBank/DDBJ whole genome shotgun (WGS) entry which is preliminary data.</text>
</comment>
<evidence type="ECO:0000313" key="1">
    <source>
        <dbReference type="EMBL" id="TNY22286.1"/>
    </source>
</evidence>
<evidence type="ECO:0000313" key="2">
    <source>
        <dbReference type="Proteomes" id="UP000311382"/>
    </source>
</evidence>
<gene>
    <name evidence="1" type="ORF">DMC30DRAFT_445448</name>
</gene>
<name>A0A5C5G141_9BASI</name>
<dbReference type="Proteomes" id="UP000311382">
    <property type="component" value="Unassembled WGS sequence"/>
</dbReference>
<reference evidence="1 2" key="1">
    <citation type="submission" date="2019-03" db="EMBL/GenBank/DDBJ databases">
        <title>Rhodosporidium diobovatum UCD-FST 08-225 genome sequencing, assembly, and annotation.</title>
        <authorList>
            <person name="Fakankun I.U."/>
            <person name="Fristensky B."/>
            <person name="Levin D.B."/>
        </authorList>
    </citation>
    <scope>NUCLEOTIDE SEQUENCE [LARGE SCALE GENOMIC DNA]</scope>
    <source>
        <strain evidence="1 2">UCD-FST 08-225</strain>
    </source>
</reference>
<organism evidence="1 2">
    <name type="scientific">Rhodotorula diobovata</name>
    <dbReference type="NCBI Taxonomy" id="5288"/>
    <lineage>
        <taxon>Eukaryota</taxon>
        <taxon>Fungi</taxon>
        <taxon>Dikarya</taxon>
        <taxon>Basidiomycota</taxon>
        <taxon>Pucciniomycotina</taxon>
        <taxon>Microbotryomycetes</taxon>
        <taxon>Sporidiobolales</taxon>
        <taxon>Sporidiobolaceae</taxon>
        <taxon>Rhodotorula</taxon>
    </lineage>
</organism>
<keyword evidence="2" id="KW-1185">Reference proteome</keyword>
<protein>
    <submittedName>
        <fullName evidence="1">Uncharacterized protein</fullName>
    </submittedName>
</protein>
<sequence>MASHRHIPGAPAVSYADAVESIKAAGNAFESDKYKEHLHARPGLAVSHQDKALASLEKQNAEWVEAMVGQIDEEWWPMWPDAQRLAFLGDMGRIETGRLTRLPVPSEHACSPTLYRMLRSYCRLSFIVNEIKSAFDARALAGATNLAGAGDRFAEWFAGLMTPEEFDALPDDPQMRIKMQVPNVMTEFSRVLSLVEDETLPDARGHVPDQRDKHYYASLAIILTHLGRPPVLPQAVYRQGYARF</sequence>
<accession>A0A5C5G141</accession>
<dbReference type="AlphaFoldDB" id="A0A5C5G141"/>